<feature type="domain" description="SWIM-type" evidence="6">
    <location>
        <begin position="520"/>
        <end position="552"/>
    </location>
</feature>
<feature type="compositionally biased region" description="Basic and acidic residues" evidence="5">
    <location>
        <begin position="694"/>
        <end position="703"/>
    </location>
</feature>
<gene>
    <name evidence="7" type="ORF">BUALT_Bualt01G0113100</name>
</gene>
<feature type="region of interest" description="Disordered" evidence="5">
    <location>
        <begin position="645"/>
        <end position="703"/>
    </location>
</feature>
<evidence type="ECO:0000259" key="6">
    <source>
        <dbReference type="PROSITE" id="PS50966"/>
    </source>
</evidence>
<dbReference type="Pfam" id="PF04434">
    <property type="entry name" value="SWIM"/>
    <property type="match status" value="1"/>
</dbReference>
<dbReference type="GO" id="GO:0008270">
    <property type="term" value="F:zinc ion binding"/>
    <property type="evidence" value="ECO:0007669"/>
    <property type="project" value="UniProtKB-KW"/>
</dbReference>
<dbReference type="PANTHER" id="PTHR31973">
    <property type="entry name" value="POLYPROTEIN, PUTATIVE-RELATED"/>
    <property type="match status" value="1"/>
</dbReference>
<keyword evidence="8" id="KW-1185">Reference proteome</keyword>
<proteinExistence type="predicted"/>
<keyword evidence="3" id="KW-0862">Zinc</keyword>
<comment type="caution">
    <text evidence="7">The sequence shown here is derived from an EMBL/GenBank/DDBJ whole genome shotgun (WGS) entry which is preliminary data.</text>
</comment>
<dbReference type="Pfam" id="PF10551">
    <property type="entry name" value="MULE"/>
    <property type="match status" value="1"/>
</dbReference>
<dbReference type="Pfam" id="PF26130">
    <property type="entry name" value="PB1-like"/>
    <property type="match status" value="1"/>
</dbReference>
<feature type="compositionally biased region" description="Acidic residues" evidence="5">
    <location>
        <begin position="185"/>
        <end position="213"/>
    </location>
</feature>
<dbReference type="PANTHER" id="PTHR31973:SF187">
    <property type="entry name" value="MUTATOR TRANSPOSASE MUDRA PROTEIN"/>
    <property type="match status" value="1"/>
</dbReference>
<evidence type="ECO:0000256" key="2">
    <source>
        <dbReference type="ARBA" id="ARBA00022771"/>
    </source>
</evidence>
<dbReference type="SMART" id="SM00575">
    <property type="entry name" value="ZnF_PMZ"/>
    <property type="match status" value="1"/>
</dbReference>
<dbReference type="PROSITE" id="PS50966">
    <property type="entry name" value="ZF_SWIM"/>
    <property type="match status" value="1"/>
</dbReference>
<feature type="region of interest" description="Disordered" evidence="5">
    <location>
        <begin position="167"/>
        <end position="213"/>
    </location>
</feature>
<feature type="compositionally biased region" description="Basic residues" evidence="5">
    <location>
        <begin position="662"/>
        <end position="675"/>
    </location>
</feature>
<feature type="compositionally biased region" description="Polar residues" evidence="5">
    <location>
        <begin position="678"/>
        <end position="690"/>
    </location>
</feature>
<dbReference type="InterPro" id="IPR018289">
    <property type="entry name" value="MULE_transposase_dom"/>
</dbReference>
<evidence type="ECO:0000256" key="5">
    <source>
        <dbReference type="SAM" id="MobiDB-lite"/>
    </source>
</evidence>
<evidence type="ECO:0000256" key="3">
    <source>
        <dbReference type="ARBA" id="ARBA00022833"/>
    </source>
</evidence>
<sequence length="726" mass="84291">MWILRTYFDNEMEIGTSTKFCFHDDSSIFFTVKMHHSGRFVERGKSYIEEQINYFDGCDSSNMSMTDLRSMSRQLGHEQWVKFYYNVKSHDDCSQFILLVSDDCAQDLIRNVDNEGMVNIYVDHVQPKIGFQSQGGSNLPSSQYSNVFGSEIDQTGYFADEERFEGNGVEDASDKNHQSNPVESEILEVENETESEGSDTDEEDSVYSDGFADSDYDVDDALYEQYIDKEVEWEGIGATFSPDFEVENTIRRGKSRTLSKARVAMPKKRSQLPIYKGDADNSDFEWEVGLRFKTVVEFRDAIRTYSNKQEKYKTWEWFLELLIADLEIRNSFHYTVISDKQKGLIKAIDKLLPNSEHRFCLRHMYNNFKKDHKGLALKDMVWKAATAARMVDFKRHMEQIKIYNQAAFDWLIQRPAVNWAKSHFSTWPKSDMLLNNLCESFNSVILKARDKPIIMMLETIRLILMKRIHHQRDTILKSKGEICPKVQKILEQNKRKSHEYILEWNGRDQFEVKGCHGDKMIVSLSKRTCSCKKWELTGIPCVHATACIFHRRQKVEDFVENWYTKETFLKAYTNMLNPIHGMEEWPETNTLLIEPWVAKIKKTGRPLQHARRKENDELIIEQENGKTLKKGGSKNMCSICDGIGHNKSTCNKRPQDGQSSRPSKKKSKLPVKRRVIPSNDSNLVLQPETSAQDDEVRSRASETEIFKMTSNVMTQETDGNSTMTRD</sequence>
<dbReference type="InterPro" id="IPR058594">
    <property type="entry name" value="PB1-like_dom_pln"/>
</dbReference>
<evidence type="ECO:0000256" key="1">
    <source>
        <dbReference type="ARBA" id="ARBA00022723"/>
    </source>
</evidence>
<dbReference type="EMBL" id="WHWC01000001">
    <property type="protein sequence ID" value="KAG8390723.1"/>
    <property type="molecule type" value="Genomic_DNA"/>
</dbReference>
<dbReference type="Proteomes" id="UP000826271">
    <property type="component" value="Unassembled WGS sequence"/>
</dbReference>
<feature type="compositionally biased region" description="Polar residues" evidence="5">
    <location>
        <begin position="646"/>
        <end position="658"/>
    </location>
</feature>
<reference evidence="7" key="1">
    <citation type="submission" date="2019-10" db="EMBL/GenBank/DDBJ databases">
        <authorList>
            <person name="Zhang R."/>
            <person name="Pan Y."/>
            <person name="Wang J."/>
            <person name="Ma R."/>
            <person name="Yu S."/>
        </authorList>
    </citation>
    <scope>NUCLEOTIDE SEQUENCE</scope>
    <source>
        <strain evidence="7">LA-IB0</strain>
        <tissue evidence="7">Leaf</tissue>
    </source>
</reference>
<evidence type="ECO:0000313" key="7">
    <source>
        <dbReference type="EMBL" id="KAG8390723.1"/>
    </source>
</evidence>
<dbReference type="AlphaFoldDB" id="A0AAV6Y7P7"/>
<evidence type="ECO:0000313" key="8">
    <source>
        <dbReference type="Proteomes" id="UP000826271"/>
    </source>
</evidence>
<dbReference type="InterPro" id="IPR006564">
    <property type="entry name" value="Znf_PMZ"/>
</dbReference>
<dbReference type="InterPro" id="IPR007527">
    <property type="entry name" value="Znf_SWIM"/>
</dbReference>
<keyword evidence="2 4" id="KW-0863">Zinc-finger</keyword>
<accession>A0AAV6Y7P7</accession>
<organism evidence="7 8">
    <name type="scientific">Buddleja alternifolia</name>
    <dbReference type="NCBI Taxonomy" id="168488"/>
    <lineage>
        <taxon>Eukaryota</taxon>
        <taxon>Viridiplantae</taxon>
        <taxon>Streptophyta</taxon>
        <taxon>Embryophyta</taxon>
        <taxon>Tracheophyta</taxon>
        <taxon>Spermatophyta</taxon>
        <taxon>Magnoliopsida</taxon>
        <taxon>eudicotyledons</taxon>
        <taxon>Gunneridae</taxon>
        <taxon>Pentapetalae</taxon>
        <taxon>asterids</taxon>
        <taxon>lamiids</taxon>
        <taxon>Lamiales</taxon>
        <taxon>Scrophulariaceae</taxon>
        <taxon>Buddlejeae</taxon>
        <taxon>Buddleja</taxon>
    </lineage>
</organism>
<name>A0AAV6Y7P7_9LAMI</name>
<evidence type="ECO:0000256" key="4">
    <source>
        <dbReference type="PROSITE-ProRule" id="PRU00325"/>
    </source>
</evidence>
<protein>
    <recommendedName>
        <fullName evidence="6">SWIM-type domain-containing protein</fullName>
    </recommendedName>
</protein>
<keyword evidence="1" id="KW-0479">Metal-binding</keyword>